<evidence type="ECO:0000313" key="2">
    <source>
        <dbReference type="EMBL" id="OCH78446.1"/>
    </source>
</evidence>
<dbReference type="EMBL" id="MAJZ01000208">
    <property type="protein sequence ID" value="OCH78446.1"/>
    <property type="molecule type" value="Genomic_DNA"/>
</dbReference>
<comment type="caution">
    <text evidence="1">Lacks conserved residue(s) required for the propagation of feature annotation.</text>
</comment>
<dbReference type="Pfam" id="PF02104">
    <property type="entry name" value="SURF1"/>
    <property type="match status" value="1"/>
</dbReference>
<accession>A0A1B9R2B9</accession>
<comment type="caution">
    <text evidence="2">The sequence shown here is derived from an EMBL/GenBank/DDBJ whole genome shotgun (WGS) entry which is preliminary data.</text>
</comment>
<sequence>MLLTVVVFSALVKLGFWQLSRGEDKQQVESELSQRLDASSISLDLAVSRFDLHSLTGVKVSVDVTPLLLSDVATVLLDNQTFEGKVGYLAYQVVSDGDQRFFLLERGFVAGLKQRSQLPNVTWIDEPQAMEGRLYQKSINPLSSDLGLEMTNPLRIQNLNIPELSRELGLTLEPFVFQPQQDGWPYQQPWQPVPMRSAKHFGYAVQWFSMALVFALLSGYVLVRAVKKIKRQGHDVDANNPVLDVNQDGSKNMDYALETNGLVEDKGLTENTGLAENNRRHKEKI</sequence>
<gene>
    <name evidence="2" type="ORF">A6E14_04625</name>
</gene>
<dbReference type="AlphaFoldDB" id="A0A1B9R2B9"/>
<dbReference type="CDD" id="cd06662">
    <property type="entry name" value="SURF1"/>
    <property type="match status" value="1"/>
</dbReference>
<dbReference type="PROSITE" id="PS50895">
    <property type="entry name" value="SURF1"/>
    <property type="match status" value="1"/>
</dbReference>
<keyword evidence="1" id="KW-0812">Transmembrane</keyword>
<feature type="transmembrane region" description="Helical" evidence="1">
    <location>
        <begin position="201"/>
        <end position="223"/>
    </location>
</feature>
<evidence type="ECO:0000313" key="3">
    <source>
        <dbReference type="Proteomes" id="UP000093173"/>
    </source>
</evidence>
<reference evidence="3" key="1">
    <citation type="submission" date="2016-06" db="EMBL/GenBank/DDBJ databases">
        <authorList>
            <person name="Hehemann J.-H."/>
            <person name="Arevalo P."/>
            <person name="Datta M.S."/>
            <person name="Polz M.F."/>
        </authorList>
    </citation>
    <scope>NUCLEOTIDE SEQUENCE [LARGE SCALE GENOMIC DNA]</scope>
    <source>
        <strain evidence="3">9CSC122</strain>
    </source>
</reference>
<proteinExistence type="inferred from homology"/>
<keyword evidence="1" id="KW-1003">Cell membrane</keyword>
<organism evidence="2 3">
    <name type="scientific">Vibrio genomosp. F10</name>
    <dbReference type="NCBI Taxonomy" id="723171"/>
    <lineage>
        <taxon>Bacteria</taxon>
        <taxon>Pseudomonadati</taxon>
        <taxon>Pseudomonadota</taxon>
        <taxon>Gammaproteobacteria</taxon>
        <taxon>Vibrionales</taxon>
        <taxon>Vibrionaceae</taxon>
        <taxon>Vibrio</taxon>
    </lineage>
</organism>
<comment type="similarity">
    <text evidence="1">Belongs to the SURF1 family.</text>
</comment>
<protein>
    <recommendedName>
        <fullName evidence="1">SURF1-like protein</fullName>
    </recommendedName>
</protein>
<keyword evidence="1" id="KW-0472">Membrane</keyword>
<comment type="subcellular location">
    <subcellularLocation>
        <location evidence="1">Cell membrane</location>
        <topology evidence="1">Multi-pass membrane protein</topology>
    </subcellularLocation>
</comment>
<dbReference type="InterPro" id="IPR002994">
    <property type="entry name" value="Surf1/Shy1"/>
</dbReference>
<dbReference type="GO" id="GO:0005886">
    <property type="term" value="C:plasma membrane"/>
    <property type="evidence" value="ECO:0007669"/>
    <property type="project" value="UniProtKB-SubCell"/>
</dbReference>
<keyword evidence="3" id="KW-1185">Reference proteome</keyword>
<name>A0A1B9R2B9_9VIBR</name>
<dbReference type="Proteomes" id="UP000093173">
    <property type="component" value="Unassembled WGS sequence"/>
</dbReference>
<evidence type="ECO:0000256" key="1">
    <source>
        <dbReference type="RuleBase" id="RU363076"/>
    </source>
</evidence>
<keyword evidence="1" id="KW-1133">Transmembrane helix</keyword>